<dbReference type="InterPro" id="IPR039421">
    <property type="entry name" value="Type_1_exporter"/>
</dbReference>
<comment type="caution">
    <text evidence="9">The sequence shown here is derived from an EMBL/GenBank/DDBJ whole genome shotgun (WGS) entry which is preliminary data.</text>
</comment>
<name>A0A6A2YAX8_HIBSY</name>
<dbReference type="InterPro" id="IPR011527">
    <property type="entry name" value="ABC1_TM_dom"/>
</dbReference>
<evidence type="ECO:0000256" key="2">
    <source>
        <dbReference type="ARBA" id="ARBA00022448"/>
    </source>
</evidence>
<dbReference type="InterPro" id="IPR027417">
    <property type="entry name" value="P-loop_NTPase"/>
</dbReference>
<dbReference type="Pfam" id="PF00664">
    <property type="entry name" value="ABC_membrane"/>
    <property type="match status" value="2"/>
</dbReference>
<dbReference type="Gene3D" id="1.20.1560.10">
    <property type="entry name" value="ABC transporter type 1, transmembrane domain"/>
    <property type="match status" value="2"/>
</dbReference>
<organism evidence="9 10">
    <name type="scientific">Hibiscus syriacus</name>
    <name type="common">Rose of Sharon</name>
    <dbReference type="NCBI Taxonomy" id="106335"/>
    <lineage>
        <taxon>Eukaryota</taxon>
        <taxon>Viridiplantae</taxon>
        <taxon>Streptophyta</taxon>
        <taxon>Embryophyta</taxon>
        <taxon>Tracheophyta</taxon>
        <taxon>Spermatophyta</taxon>
        <taxon>Magnoliopsida</taxon>
        <taxon>eudicotyledons</taxon>
        <taxon>Gunneridae</taxon>
        <taxon>Pentapetalae</taxon>
        <taxon>rosids</taxon>
        <taxon>malvids</taxon>
        <taxon>Malvales</taxon>
        <taxon>Malvaceae</taxon>
        <taxon>Malvoideae</taxon>
        <taxon>Hibiscus</taxon>
    </lineage>
</organism>
<protein>
    <submittedName>
        <fullName evidence="9">ABC transporter B family member 10</fullName>
    </submittedName>
</protein>
<feature type="domain" description="ABC transmembrane type-1" evidence="8">
    <location>
        <begin position="400"/>
        <end position="685"/>
    </location>
</feature>
<evidence type="ECO:0000259" key="8">
    <source>
        <dbReference type="PROSITE" id="PS50929"/>
    </source>
</evidence>
<dbReference type="AlphaFoldDB" id="A0A6A2YAX8"/>
<dbReference type="PROSITE" id="PS50929">
    <property type="entry name" value="ABC_TM1F"/>
    <property type="match status" value="2"/>
</dbReference>
<keyword evidence="3 7" id="KW-0812">Transmembrane</keyword>
<evidence type="ECO:0000256" key="3">
    <source>
        <dbReference type="ARBA" id="ARBA00022692"/>
    </source>
</evidence>
<evidence type="ECO:0000256" key="5">
    <source>
        <dbReference type="ARBA" id="ARBA00022989"/>
    </source>
</evidence>
<comment type="subcellular location">
    <subcellularLocation>
        <location evidence="1">Membrane</location>
        <topology evidence="1">Multi-pass membrane protein</topology>
    </subcellularLocation>
</comment>
<keyword evidence="10" id="KW-1185">Reference proteome</keyword>
<dbReference type="Proteomes" id="UP000436088">
    <property type="component" value="Unassembled WGS sequence"/>
</dbReference>
<dbReference type="GO" id="GO:0015421">
    <property type="term" value="F:ABC-type oligopeptide transporter activity"/>
    <property type="evidence" value="ECO:0007669"/>
    <property type="project" value="TreeGrafter"/>
</dbReference>
<evidence type="ECO:0000313" key="9">
    <source>
        <dbReference type="EMBL" id="KAE8671699.1"/>
    </source>
</evidence>
<feature type="transmembrane region" description="Helical" evidence="7">
    <location>
        <begin position="526"/>
        <end position="554"/>
    </location>
</feature>
<evidence type="ECO:0000256" key="6">
    <source>
        <dbReference type="ARBA" id="ARBA00023136"/>
    </source>
</evidence>
<gene>
    <name evidence="9" type="ORF">F3Y22_tig00111941pilonHSYRG00135</name>
</gene>
<evidence type="ECO:0000256" key="4">
    <source>
        <dbReference type="ARBA" id="ARBA00022737"/>
    </source>
</evidence>
<evidence type="ECO:0000313" key="10">
    <source>
        <dbReference type="Proteomes" id="UP000436088"/>
    </source>
</evidence>
<reference evidence="9" key="1">
    <citation type="submission" date="2019-09" db="EMBL/GenBank/DDBJ databases">
        <title>Draft genome information of white flower Hibiscus syriacus.</title>
        <authorList>
            <person name="Kim Y.-M."/>
        </authorList>
    </citation>
    <scope>NUCLEOTIDE SEQUENCE [LARGE SCALE GENOMIC DNA]</scope>
    <source>
        <strain evidence="9">YM2019G1</strain>
    </source>
</reference>
<dbReference type="SUPFAM" id="SSF90123">
    <property type="entry name" value="ABC transporter transmembrane region"/>
    <property type="match status" value="2"/>
</dbReference>
<dbReference type="InterPro" id="IPR036640">
    <property type="entry name" value="ABC1_TM_sf"/>
</dbReference>
<feature type="transmembrane region" description="Helical" evidence="7">
    <location>
        <begin position="91"/>
        <end position="111"/>
    </location>
</feature>
<feature type="transmembrane region" description="Helical" evidence="7">
    <location>
        <begin position="623"/>
        <end position="643"/>
    </location>
</feature>
<dbReference type="SUPFAM" id="SSF52540">
    <property type="entry name" value="P-loop containing nucleoside triphosphate hydrolases"/>
    <property type="match status" value="1"/>
</dbReference>
<dbReference type="PANTHER" id="PTHR43394">
    <property type="entry name" value="ATP-DEPENDENT PERMEASE MDL1, MITOCHONDRIAL"/>
    <property type="match status" value="1"/>
</dbReference>
<keyword evidence="4" id="KW-0677">Repeat</keyword>
<dbReference type="GO" id="GO:0090374">
    <property type="term" value="P:oligopeptide export from mitochondrion"/>
    <property type="evidence" value="ECO:0007669"/>
    <property type="project" value="TreeGrafter"/>
</dbReference>
<dbReference type="GO" id="GO:0005743">
    <property type="term" value="C:mitochondrial inner membrane"/>
    <property type="evidence" value="ECO:0007669"/>
    <property type="project" value="TreeGrafter"/>
</dbReference>
<keyword evidence="6 7" id="KW-0472">Membrane</keyword>
<evidence type="ECO:0000256" key="1">
    <source>
        <dbReference type="ARBA" id="ARBA00004141"/>
    </source>
</evidence>
<sequence>MVGFIIGFARVWQISLVTLSIVPLIAVAGGLYTYIARVRNSYVKAGEITEEVIGNVRTVQAFAGEERAVKSYKEALMNTYKYGRSTGLAKGLGLGSMHCVLFVSWALLVWFTCIVVNKNIANGGHSFTTCLMLSSPAWEILLDGNNVRDLDLKWLRQKIGLVNQEPALFATIIRENILYGKDDATLEEITCATKLSEAIAFISNLPDRFETQRSLWNCRLIREEYNYQVDRIRGLQYLGIEATSALDAESEKRVQEALYRVMVGRTTVVVAHRLSTIRNADVIAVVQSGKIVETDSHDELISNPNSAYSSLVQLQETVSLQRYPSHSNTISTQLRYINNEVTLPKAFYLVLLMLTSFGTSFRSDKDSILSHVEAEAIDTRKPVSPGRLYSMIGPDWSYGVFGTIAALIAGAQMPLFALGVSQALVAYYMDWETTCRKVKKISILFCCAAVITVIVHAVEHLCFSIMGECLTLRVREVMFSAILKKEIEWFDNLNNSSSMLASRLESDATFLKAVVVNRTSILIQNLGLVVAAFIIAFILNWRITLVILATFPLITSGHISEKLFMQGYEGNLSKAYLKANMLAGEAVGNILTIAAFCAEEKILDLYARELVEPSKRSFNRGQIAWIFYGISQFIFSSSGLGLWYGSVLMGKELASFKSVMKSFMVLIITAVAMGETLALVPDLLKGNQMVASAFEIMDRKTQVAGDELTNLGGTIELRGVQFSYPSRPECSHFQRLRSKSSFRKE</sequence>
<feature type="transmembrane region" description="Helical" evidence="7">
    <location>
        <begin position="663"/>
        <end position="684"/>
    </location>
</feature>
<dbReference type="CDD" id="cd18578">
    <property type="entry name" value="ABC_6TM_Pgp_ABCB1_D2_like"/>
    <property type="match status" value="1"/>
</dbReference>
<feature type="transmembrane region" description="Helical" evidence="7">
    <location>
        <begin position="441"/>
        <end position="458"/>
    </location>
</feature>
<keyword evidence="5 7" id="KW-1133">Transmembrane helix</keyword>
<evidence type="ECO:0000256" key="7">
    <source>
        <dbReference type="SAM" id="Phobius"/>
    </source>
</evidence>
<dbReference type="PANTHER" id="PTHR43394:SF11">
    <property type="entry name" value="ATP-BINDING CASSETTE TRANSPORTER"/>
    <property type="match status" value="1"/>
</dbReference>
<keyword evidence="2" id="KW-0813">Transport</keyword>
<proteinExistence type="predicted"/>
<dbReference type="Gene3D" id="3.40.50.300">
    <property type="entry name" value="P-loop containing nucleotide triphosphate hydrolases"/>
    <property type="match status" value="1"/>
</dbReference>
<dbReference type="EMBL" id="VEPZ02001466">
    <property type="protein sequence ID" value="KAE8671699.1"/>
    <property type="molecule type" value="Genomic_DNA"/>
</dbReference>
<feature type="transmembrane region" description="Helical" evidence="7">
    <location>
        <begin position="396"/>
        <end position="429"/>
    </location>
</feature>
<accession>A0A6A2YAX8</accession>
<dbReference type="GO" id="GO:0005524">
    <property type="term" value="F:ATP binding"/>
    <property type="evidence" value="ECO:0007669"/>
    <property type="project" value="InterPro"/>
</dbReference>
<feature type="domain" description="ABC transmembrane type-1" evidence="8">
    <location>
        <begin position="1"/>
        <end position="124"/>
    </location>
</feature>
<feature type="transmembrane region" description="Helical" evidence="7">
    <location>
        <begin position="12"/>
        <end position="35"/>
    </location>
</feature>